<feature type="domain" description="Sulfotransferase" evidence="4">
    <location>
        <begin position="52"/>
        <end position="281"/>
    </location>
</feature>
<reference evidence="5 6" key="1">
    <citation type="submission" date="2020-04" db="EMBL/GenBank/DDBJ databases">
        <title>Draft genome of Pyxidicoccus fallax type strain.</title>
        <authorList>
            <person name="Whitworth D.E."/>
        </authorList>
    </citation>
    <scope>NUCLEOTIDE SEQUENCE [LARGE SCALE GENOMIC DNA]</scope>
    <source>
        <strain evidence="5 6">DSM 14698</strain>
    </source>
</reference>
<dbReference type="EMBL" id="JABBJJ010000040">
    <property type="protein sequence ID" value="NMO15465.1"/>
    <property type="molecule type" value="Genomic_DNA"/>
</dbReference>
<keyword evidence="2 5" id="KW-0808">Transferase</keyword>
<accession>A0A848LF28</accession>
<gene>
    <name evidence="5" type="ORF">HG543_11455</name>
</gene>
<dbReference type="InterPro" id="IPR000863">
    <property type="entry name" value="Sulfotransferase_dom"/>
</dbReference>
<dbReference type="RefSeq" id="WP_169344759.1">
    <property type="nucleotide sequence ID" value="NZ_JABBJJ010000040.1"/>
</dbReference>
<evidence type="ECO:0000256" key="1">
    <source>
        <dbReference type="ARBA" id="ARBA00005771"/>
    </source>
</evidence>
<dbReference type="PANTHER" id="PTHR11783">
    <property type="entry name" value="SULFOTRANSFERASE SULT"/>
    <property type="match status" value="1"/>
</dbReference>
<evidence type="ECO:0000256" key="3">
    <source>
        <dbReference type="SAM" id="Phobius"/>
    </source>
</evidence>
<dbReference type="Pfam" id="PF00685">
    <property type="entry name" value="Sulfotransfer_1"/>
    <property type="match status" value="1"/>
</dbReference>
<comment type="similarity">
    <text evidence="1">Belongs to the sulfotransferase 1 family.</text>
</comment>
<dbReference type="GO" id="GO:0008146">
    <property type="term" value="F:sulfotransferase activity"/>
    <property type="evidence" value="ECO:0007669"/>
    <property type="project" value="InterPro"/>
</dbReference>
<sequence length="296" mass="33690">MSGRLSLKQRATHAAIRAGLTILSVIVGLSVGAAQFLQWLRLRHLRLKPRPGDIYVATAAKSGTTWMQQIVYQLVTGGRGEFEHIYQVSPFLEELISAPWAERVLDALPSPRILKTHMDWPHLKAPPDSRVIYVTRNAADALVSIHNHRVLNEGYRFDFDTSFFHGDKLVRHWFRHLESWWPHRNDANVLHVRYEDLVADLEGSIRRVARFLGIPIEEERMGDILEKCGFAYMKRHDARFDTRIGFFDAREAGKPTFIRKGAVGDGRTELSPELQAALDSRLAPLREKLGLGPSDV</sequence>
<proteinExistence type="inferred from homology"/>
<evidence type="ECO:0000313" key="6">
    <source>
        <dbReference type="Proteomes" id="UP000518300"/>
    </source>
</evidence>
<keyword evidence="3" id="KW-1133">Transmembrane helix</keyword>
<evidence type="ECO:0000256" key="2">
    <source>
        <dbReference type="ARBA" id="ARBA00022679"/>
    </source>
</evidence>
<protein>
    <submittedName>
        <fullName evidence="5">Sulfotransferase domain-containing protein</fullName>
    </submittedName>
</protein>
<organism evidence="5 6">
    <name type="scientific">Pyxidicoccus fallax</name>
    <dbReference type="NCBI Taxonomy" id="394095"/>
    <lineage>
        <taxon>Bacteria</taxon>
        <taxon>Pseudomonadati</taxon>
        <taxon>Myxococcota</taxon>
        <taxon>Myxococcia</taxon>
        <taxon>Myxococcales</taxon>
        <taxon>Cystobacterineae</taxon>
        <taxon>Myxococcaceae</taxon>
        <taxon>Pyxidicoccus</taxon>
    </lineage>
</organism>
<keyword evidence="6" id="KW-1185">Reference proteome</keyword>
<name>A0A848LF28_9BACT</name>
<dbReference type="AlphaFoldDB" id="A0A848LF28"/>
<keyword evidence="3" id="KW-0472">Membrane</keyword>
<dbReference type="Proteomes" id="UP000518300">
    <property type="component" value="Unassembled WGS sequence"/>
</dbReference>
<keyword evidence="3" id="KW-0812">Transmembrane</keyword>
<evidence type="ECO:0000259" key="4">
    <source>
        <dbReference type="Pfam" id="PF00685"/>
    </source>
</evidence>
<dbReference type="InterPro" id="IPR027417">
    <property type="entry name" value="P-loop_NTPase"/>
</dbReference>
<comment type="caution">
    <text evidence="5">The sequence shown here is derived from an EMBL/GenBank/DDBJ whole genome shotgun (WGS) entry which is preliminary data.</text>
</comment>
<evidence type="ECO:0000313" key="5">
    <source>
        <dbReference type="EMBL" id="NMO15465.1"/>
    </source>
</evidence>
<dbReference type="Gene3D" id="3.40.50.300">
    <property type="entry name" value="P-loop containing nucleotide triphosphate hydrolases"/>
    <property type="match status" value="1"/>
</dbReference>
<feature type="transmembrane region" description="Helical" evidence="3">
    <location>
        <begin position="20"/>
        <end position="40"/>
    </location>
</feature>
<dbReference type="SUPFAM" id="SSF52540">
    <property type="entry name" value="P-loop containing nucleoside triphosphate hydrolases"/>
    <property type="match status" value="1"/>
</dbReference>